<reference evidence="1" key="1">
    <citation type="submission" date="2020-03" db="EMBL/GenBank/DDBJ databases">
        <title>The deep terrestrial virosphere.</title>
        <authorList>
            <person name="Holmfeldt K."/>
            <person name="Nilsson E."/>
            <person name="Simone D."/>
            <person name="Lopez-Fernandez M."/>
            <person name="Wu X."/>
            <person name="de Brujin I."/>
            <person name="Lundin D."/>
            <person name="Andersson A."/>
            <person name="Bertilsson S."/>
            <person name="Dopson M."/>
        </authorList>
    </citation>
    <scope>NUCLEOTIDE SEQUENCE</scope>
    <source>
        <strain evidence="1">MM415B02231</strain>
    </source>
</reference>
<gene>
    <name evidence="1" type="ORF">MM415B02231_0015</name>
</gene>
<name>A0A6M3KV80_9ZZZZ</name>
<protein>
    <submittedName>
        <fullName evidence="1">Uncharacterized protein</fullName>
    </submittedName>
</protein>
<organism evidence="1">
    <name type="scientific">viral metagenome</name>
    <dbReference type="NCBI Taxonomy" id="1070528"/>
    <lineage>
        <taxon>unclassified sequences</taxon>
        <taxon>metagenomes</taxon>
        <taxon>organismal metagenomes</taxon>
    </lineage>
</organism>
<accession>A0A6M3KV80</accession>
<dbReference type="AlphaFoldDB" id="A0A6M3KV80"/>
<sequence length="58" mass="6628">MKKEQQWLSLELISLVAYTVKALAEAKGYPSYPKEEEIELVLQGLYIVNEAIKEEQDG</sequence>
<proteinExistence type="predicted"/>
<evidence type="ECO:0000313" key="1">
    <source>
        <dbReference type="EMBL" id="QJA85344.1"/>
    </source>
</evidence>
<dbReference type="EMBL" id="MT142568">
    <property type="protein sequence ID" value="QJA85344.1"/>
    <property type="molecule type" value="Genomic_DNA"/>
</dbReference>